<dbReference type="SUPFAM" id="SSF55347">
    <property type="entry name" value="Glyceraldehyde-3-phosphate dehydrogenase-like, C-terminal domain"/>
    <property type="match status" value="1"/>
</dbReference>
<dbReference type="Gene3D" id="3.40.50.720">
    <property type="entry name" value="NAD(P)-binding Rossmann-like Domain"/>
    <property type="match status" value="1"/>
</dbReference>
<dbReference type="InterPro" id="IPR020828">
    <property type="entry name" value="GlycerAld_3-P_DH_NAD(P)-bd"/>
</dbReference>
<dbReference type="PIRSF" id="PIRSF000149">
    <property type="entry name" value="GAP_DH"/>
    <property type="match status" value="1"/>
</dbReference>
<dbReference type="Gene3D" id="3.30.360.10">
    <property type="entry name" value="Dihydrodipicolinate Reductase, domain 2"/>
    <property type="match status" value="1"/>
</dbReference>
<name>A0A6J6X9C7_9ZZZZ</name>
<dbReference type="CDD" id="cd18126">
    <property type="entry name" value="GAPDH_I_C"/>
    <property type="match status" value="1"/>
</dbReference>
<sequence>MTVRVGINGFGRIGRGFLRATLGNPNIEVVAINDLTSTATNGHLLKYDSTQGRLKQEVTWTETSITVDGREIQVFAERDPSNLRWADAGVDVVIESTGRFTTRDSAAAHLVGGARKVIVSAPATDVDATFVVGVNDGDYDPAIHHVISNASCTTNCFVPMVKVLDDSFGIVTGLMTTVHAYTNDQNLLDLPHSDLRRARGAAINIVPSSTGAARATGLVLQAMKGKLDGTSLRVPIPDGSITDFTAIVRSTTVAEVNAAYKKAASGDLGRVLVYTEDPIVSSDIVGDPASCTFDANMTMVQPIDDKTSLVKVFGWYDNEWGYSNRLVDLSVIVGTRK</sequence>
<comment type="similarity">
    <text evidence="1">Belongs to the glyceraldehyde-3-phosphate dehydrogenase family.</text>
</comment>
<dbReference type="Pfam" id="PF00044">
    <property type="entry name" value="Gp_dh_N"/>
    <property type="match status" value="1"/>
</dbReference>
<dbReference type="FunFam" id="3.40.50.720:FF:000001">
    <property type="entry name" value="Glyceraldehyde-3-phosphate dehydrogenase"/>
    <property type="match status" value="1"/>
</dbReference>
<dbReference type="EMBL" id="CAFAAB010000174">
    <property type="protein sequence ID" value="CAB4791856.1"/>
    <property type="molecule type" value="Genomic_DNA"/>
</dbReference>
<dbReference type="InterPro" id="IPR020831">
    <property type="entry name" value="GlycerAld/Erythrose_P_DH"/>
</dbReference>
<keyword evidence="2" id="KW-0560">Oxidoreductase</keyword>
<dbReference type="SMART" id="SM00846">
    <property type="entry name" value="Gp_dh_N"/>
    <property type="match status" value="1"/>
</dbReference>
<dbReference type="GO" id="GO:0006006">
    <property type="term" value="P:glucose metabolic process"/>
    <property type="evidence" value="ECO:0007669"/>
    <property type="project" value="InterPro"/>
</dbReference>
<dbReference type="GO" id="GO:0016620">
    <property type="term" value="F:oxidoreductase activity, acting on the aldehyde or oxo group of donors, NAD or NADP as acceptor"/>
    <property type="evidence" value="ECO:0007669"/>
    <property type="project" value="InterPro"/>
</dbReference>
<dbReference type="InterPro" id="IPR020829">
    <property type="entry name" value="GlycerAld_3-P_DH_cat"/>
</dbReference>
<dbReference type="AlphaFoldDB" id="A0A6J6X9C7"/>
<reference evidence="4" key="1">
    <citation type="submission" date="2020-05" db="EMBL/GenBank/DDBJ databases">
        <authorList>
            <person name="Chiriac C."/>
            <person name="Salcher M."/>
            <person name="Ghai R."/>
            <person name="Kavagutti S V."/>
        </authorList>
    </citation>
    <scope>NUCLEOTIDE SEQUENCE</scope>
</reference>
<evidence type="ECO:0000256" key="2">
    <source>
        <dbReference type="ARBA" id="ARBA00023002"/>
    </source>
</evidence>
<organism evidence="4">
    <name type="scientific">freshwater metagenome</name>
    <dbReference type="NCBI Taxonomy" id="449393"/>
    <lineage>
        <taxon>unclassified sequences</taxon>
        <taxon>metagenomes</taxon>
        <taxon>ecological metagenomes</taxon>
    </lineage>
</organism>
<dbReference type="CDD" id="cd05214">
    <property type="entry name" value="GAPDH_I_N"/>
    <property type="match status" value="1"/>
</dbReference>
<accession>A0A6J6X9C7</accession>
<proteinExistence type="inferred from homology"/>
<evidence type="ECO:0000313" key="4">
    <source>
        <dbReference type="EMBL" id="CAB4791856.1"/>
    </source>
</evidence>
<dbReference type="PRINTS" id="PR00078">
    <property type="entry name" value="G3PDHDRGNASE"/>
</dbReference>
<feature type="domain" description="Glyceraldehyde 3-phosphate dehydrogenase NAD(P) binding" evidence="3">
    <location>
        <begin position="3"/>
        <end position="152"/>
    </location>
</feature>
<dbReference type="NCBIfam" id="TIGR01534">
    <property type="entry name" value="GAPDH-I"/>
    <property type="match status" value="1"/>
</dbReference>
<protein>
    <submittedName>
        <fullName evidence="4">Unannotated protein</fullName>
    </submittedName>
</protein>
<dbReference type="SUPFAM" id="SSF51735">
    <property type="entry name" value="NAD(P)-binding Rossmann-fold domains"/>
    <property type="match status" value="1"/>
</dbReference>
<dbReference type="GO" id="GO:0051287">
    <property type="term" value="F:NAD binding"/>
    <property type="evidence" value="ECO:0007669"/>
    <property type="project" value="InterPro"/>
</dbReference>
<dbReference type="InterPro" id="IPR036291">
    <property type="entry name" value="NAD(P)-bd_dom_sf"/>
</dbReference>
<dbReference type="Pfam" id="PF02800">
    <property type="entry name" value="Gp_dh_C"/>
    <property type="match status" value="1"/>
</dbReference>
<dbReference type="GO" id="GO:0050661">
    <property type="term" value="F:NADP binding"/>
    <property type="evidence" value="ECO:0007669"/>
    <property type="project" value="InterPro"/>
</dbReference>
<dbReference type="InterPro" id="IPR006424">
    <property type="entry name" value="Glyceraldehyde-3-P_DH_1"/>
</dbReference>
<gene>
    <name evidence="4" type="ORF">UFOPK2958_01274</name>
</gene>
<dbReference type="PANTHER" id="PTHR43148">
    <property type="entry name" value="GLYCERALDEHYDE-3-PHOSPHATE DEHYDROGENASE 2"/>
    <property type="match status" value="1"/>
</dbReference>
<evidence type="ECO:0000256" key="1">
    <source>
        <dbReference type="ARBA" id="ARBA00007406"/>
    </source>
</evidence>
<evidence type="ECO:0000259" key="3">
    <source>
        <dbReference type="SMART" id="SM00846"/>
    </source>
</evidence>
<dbReference type="FunFam" id="3.30.360.10:FF:000002">
    <property type="entry name" value="Glyceraldehyde-3-phosphate dehydrogenase"/>
    <property type="match status" value="1"/>
</dbReference>